<evidence type="ECO:0000313" key="4">
    <source>
        <dbReference type="Proteomes" id="UP000011645"/>
    </source>
</evidence>
<gene>
    <name evidence="1" type="ordered locus">HacjB3_19208</name>
    <name evidence="2" type="ORF">C497_01977</name>
</gene>
<accession>D8JD26</accession>
<protein>
    <submittedName>
        <fullName evidence="1">Uncharacterized protein</fullName>
    </submittedName>
</protein>
<dbReference type="KEGG" id="hje:HacjB3_19208"/>
<dbReference type="AlphaFoldDB" id="D8JD26"/>
<reference evidence="1 3" key="1">
    <citation type="journal article" date="2010" name="J. Bacteriol.">
        <title>Complete genome sequence of Halalkalicoccus jeotgali B3(T), an extremely halophilic archaeon.</title>
        <authorList>
            <person name="Roh S.W."/>
            <person name="Nam Y.D."/>
            <person name="Nam S.H."/>
            <person name="Choi S.H."/>
            <person name="Park H.S."/>
            <person name="Bae J.W."/>
        </authorList>
    </citation>
    <scope>NUCLEOTIDE SEQUENCE [LARGE SCALE GENOMIC DNA]</scope>
    <source>
        <strain evidence="1">B3</strain>
        <strain evidence="3">DSM 18796 / CECT 7217 / JCM 14584 / KCTC 4019 / B3</strain>
        <plasmid evidence="3">3</plasmid>
    </source>
</reference>
<keyword evidence="4" id="KW-1185">Reference proteome</keyword>
<geneLocation type="plasmid" evidence="1 3">
    <name>3</name>
</geneLocation>
<dbReference type="GeneID" id="9385744"/>
<sequence length="81" mass="9362">MKSYTTPDIPEAMWVHWRRLTPHEQSLPPRSRRLYAADVACAQKHGQGIIETAIEEGLIDEQDIQDAFDIEYPDDYNSDSE</sequence>
<dbReference type="EMBL" id="AOHV01000006">
    <property type="protein sequence ID" value="ELY41167.1"/>
    <property type="molecule type" value="Genomic_DNA"/>
</dbReference>
<dbReference type="HOGENOM" id="CLU_2565599_0_0_2"/>
<evidence type="ECO:0000313" key="1">
    <source>
        <dbReference type="EMBL" id="ADJ17179.1"/>
    </source>
</evidence>
<dbReference type="Proteomes" id="UP000000390">
    <property type="component" value="Plasmid 3"/>
</dbReference>
<organism evidence="1 3">
    <name type="scientific">Halalkalicoccus jeotgali (strain DSM 18796 / CECT 7217 / JCM 14584 / KCTC 4019 / B3)</name>
    <dbReference type="NCBI Taxonomy" id="795797"/>
    <lineage>
        <taxon>Archaea</taxon>
        <taxon>Methanobacteriati</taxon>
        <taxon>Methanobacteriota</taxon>
        <taxon>Stenosarchaea group</taxon>
        <taxon>Halobacteria</taxon>
        <taxon>Halobacteriales</taxon>
        <taxon>Halococcaceae</taxon>
        <taxon>Halalkalicoccus</taxon>
    </lineage>
</organism>
<evidence type="ECO:0000313" key="3">
    <source>
        <dbReference type="Proteomes" id="UP000000390"/>
    </source>
</evidence>
<dbReference type="PATRIC" id="fig|795797.18.peg.3715"/>
<dbReference type="RefSeq" id="WP_008414080.1">
    <property type="nucleotide sequence ID" value="NC_014300.1"/>
</dbReference>
<dbReference type="EMBL" id="CP002065">
    <property type="protein sequence ID" value="ADJ17179.1"/>
    <property type="molecule type" value="Genomic_DNA"/>
</dbReference>
<evidence type="ECO:0000313" key="2">
    <source>
        <dbReference type="EMBL" id="ELY41167.1"/>
    </source>
</evidence>
<name>D8JD26_HALJB</name>
<reference evidence="2 4" key="2">
    <citation type="journal article" date="2014" name="PLoS Genet.">
        <title>Phylogenetically driven sequencing of extremely halophilic archaea reveals strategies for static and dynamic osmo-response.</title>
        <authorList>
            <person name="Becker E.A."/>
            <person name="Seitzer P.M."/>
            <person name="Tritt A."/>
            <person name="Larsen D."/>
            <person name="Krusor M."/>
            <person name="Yao A.I."/>
            <person name="Wu D."/>
            <person name="Madern D."/>
            <person name="Eisen J.A."/>
            <person name="Darling A.E."/>
            <person name="Facciotti M.T."/>
        </authorList>
    </citation>
    <scope>NUCLEOTIDE SEQUENCE [LARGE SCALE GENOMIC DNA]</scope>
    <source>
        <strain evidence="2">B3</strain>
        <strain evidence="4">DSM 18796 / CECT 7217 / JCM 14584 / KCTC 4019 / B3</strain>
    </source>
</reference>
<keyword evidence="1" id="KW-0614">Plasmid</keyword>
<dbReference type="Proteomes" id="UP000011645">
    <property type="component" value="Unassembled WGS sequence"/>
</dbReference>
<proteinExistence type="predicted"/>